<sequence>HMIPEPQRKVAAKAIIDALEQWDWDTQLESHLLLHDAGVLWDQYEREGYFADTEDEAALRADALAEVEAEKAKLLVS</sequence>
<proteinExistence type="predicted"/>
<accession>A0A0F8ZHZ4</accession>
<dbReference type="EMBL" id="LAZR01063392">
    <property type="protein sequence ID" value="KKK59596.1"/>
    <property type="molecule type" value="Genomic_DNA"/>
</dbReference>
<feature type="non-terminal residue" evidence="1">
    <location>
        <position position="1"/>
    </location>
</feature>
<organism evidence="1">
    <name type="scientific">marine sediment metagenome</name>
    <dbReference type="NCBI Taxonomy" id="412755"/>
    <lineage>
        <taxon>unclassified sequences</taxon>
        <taxon>metagenomes</taxon>
        <taxon>ecological metagenomes</taxon>
    </lineage>
</organism>
<name>A0A0F8ZHZ4_9ZZZZ</name>
<dbReference type="AlphaFoldDB" id="A0A0F8ZHZ4"/>
<reference evidence="1" key="1">
    <citation type="journal article" date="2015" name="Nature">
        <title>Complex archaea that bridge the gap between prokaryotes and eukaryotes.</title>
        <authorList>
            <person name="Spang A."/>
            <person name="Saw J.H."/>
            <person name="Jorgensen S.L."/>
            <person name="Zaremba-Niedzwiedzka K."/>
            <person name="Martijn J."/>
            <person name="Lind A.E."/>
            <person name="van Eijk R."/>
            <person name="Schleper C."/>
            <person name="Guy L."/>
            <person name="Ettema T.J."/>
        </authorList>
    </citation>
    <scope>NUCLEOTIDE SEQUENCE</scope>
</reference>
<protein>
    <submittedName>
        <fullName evidence="1">Uncharacterized protein</fullName>
    </submittedName>
</protein>
<gene>
    <name evidence="1" type="ORF">LCGC14_3032800</name>
</gene>
<comment type="caution">
    <text evidence="1">The sequence shown here is derived from an EMBL/GenBank/DDBJ whole genome shotgun (WGS) entry which is preliminary data.</text>
</comment>
<evidence type="ECO:0000313" key="1">
    <source>
        <dbReference type="EMBL" id="KKK59596.1"/>
    </source>
</evidence>